<evidence type="ECO:0000313" key="3">
    <source>
        <dbReference type="EMBL" id="XBX78317.1"/>
    </source>
</evidence>
<proteinExistence type="predicted"/>
<dbReference type="AlphaFoldDB" id="A0AAU7VVD6"/>
<evidence type="ECO:0000256" key="2">
    <source>
        <dbReference type="SAM" id="SignalP"/>
    </source>
</evidence>
<gene>
    <name evidence="3" type="ORF">ABS642_20825</name>
</gene>
<keyword evidence="2" id="KW-0732">Signal</keyword>
<reference evidence="3" key="1">
    <citation type="submission" date="2024-06" db="EMBL/GenBank/DDBJ databases">
        <title>Draft genome sequence of Microbacterium sp. strain A8/3-1, isolated from Oxytropis tragacanthoides Fisch. ex DC. Root nodules in the Altai region of Russia.</title>
        <authorList>
            <person name="Sazanova A."/>
            <person name="Guro P."/>
            <person name="Kuznetsova I."/>
            <person name="Belimov A."/>
            <person name="Safronova V."/>
        </authorList>
    </citation>
    <scope>NUCLEOTIDE SEQUENCE</scope>
    <source>
        <strain evidence="3">A8/3-1</strain>
    </source>
</reference>
<dbReference type="RefSeq" id="WP_350351591.1">
    <property type="nucleotide sequence ID" value="NZ_CP158357.1"/>
</dbReference>
<organism evidence="3">
    <name type="scientific">Microbacterium sp. A8/3-1</name>
    <dbReference type="NCBI Taxonomy" id="3160749"/>
    <lineage>
        <taxon>Bacteria</taxon>
        <taxon>Bacillati</taxon>
        <taxon>Actinomycetota</taxon>
        <taxon>Actinomycetes</taxon>
        <taxon>Micrococcales</taxon>
        <taxon>Microbacteriaceae</taxon>
        <taxon>Microbacterium</taxon>
    </lineage>
</organism>
<feature type="region of interest" description="Disordered" evidence="1">
    <location>
        <begin position="25"/>
        <end position="62"/>
    </location>
</feature>
<evidence type="ECO:0000256" key="1">
    <source>
        <dbReference type="SAM" id="MobiDB-lite"/>
    </source>
</evidence>
<feature type="signal peptide" evidence="2">
    <location>
        <begin position="1"/>
        <end position="23"/>
    </location>
</feature>
<feature type="chain" id="PRO_5043761799" description="Lipoprotein" evidence="2">
    <location>
        <begin position="24"/>
        <end position="135"/>
    </location>
</feature>
<dbReference type="EMBL" id="CP158357">
    <property type="protein sequence ID" value="XBX78317.1"/>
    <property type="molecule type" value="Genomic_DNA"/>
</dbReference>
<name>A0AAU7VVD6_9MICO</name>
<evidence type="ECO:0008006" key="4">
    <source>
        <dbReference type="Google" id="ProtNLM"/>
    </source>
</evidence>
<sequence length="135" mass="14046">MRATQVRPIGAGIIVLTALALSACGTGTPPPTSPDEAEEPSSAAQTPADGEEDADAASEVTVSGTGVYKIGDDIPYGGFQMHGEPAPVPDGCTWSIQDESGVVVVENQGAYAFLTDVPEYVTFHTDGCPEWEQFE</sequence>
<protein>
    <recommendedName>
        <fullName evidence="4">Lipoprotein</fullName>
    </recommendedName>
</protein>
<dbReference type="PROSITE" id="PS51257">
    <property type="entry name" value="PROKAR_LIPOPROTEIN"/>
    <property type="match status" value="1"/>
</dbReference>
<accession>A0AAU7VVD6</accession>